<reference evidence="2" key="1">
    <citation type="journal article" date="2019" name="Int. J. Syst. Evol. Microbiol.">
        <title>The Global Catalogue of Microorganisms (GCM) 10K type strain sequencing project: providing services to taxonomists for standard genome sequencing and annotation.</title>
        <authorList>
            <consortium name="The Broad Institute Genomics Platform"/>
            <consortium name="The Broad Institute Genome Sequencing Center for Infectious Disease"/>
            <person name="Wu L."/>
            <person name="Ma J."/>
        </authorList>
    </citation>
    <scope>NUCLEOTIDE SEQUENCE [LARGE SCALE GENOMIC DNA]</scope>
    <source>
        <strain evidence="2">CCM 8490</strain>
    </source>
</reference>
<evidence type="ECO:0000313" key="1">
    <source>
        <dbReference type="EMBL" id="GGG62797.1"/>
    </source>
</evidence>
<proteinExistence type="predicted"/>
<dbReference type="RefSeq" id="WP_120214081.1">
    <property type="nucleotide sequence ID" value="NZ_BMCW01000006.1"/>
</dbReference>
<comment type="caution">
    <text evidence="1">The sequence shown here is derived from an EMBL/GenBank/DDBJ whole genome shotgun (WGS) entry which is preliminary data.</text>
</comment>
<evidence type="ECO:0000313" key="2">
    <source>
        <dbReference type="Proteomes" id="UP000658202"/>
    </source>
</evidence>
<name>A0ABQ1X7X5_9FLAO</name>
<keyword evidence="2" id="KW-1185">Reference proteome</keyword>
<dbReference type="Proteomes" id="UP000658202">
    <property type="component" value="Unassembled WGS sequence"/>
</dbReference>
<protein>
    <submittedName>
        <fullName evidence="1">Uncharacterized protein</fullName>
    </submittedName>
</protein>
<gene>
    <name evidence="1" type="ORF">GCM10007332_26130</name>
</gene>
<sequence>MKEFLNVICNETQESGLLLSPFGFTANAFEGLAEIERKKIRFGSEEKIVSLCKSYLKVKSGIWTPLEDLEHTLFEKTF</sequence>
<dbReference type="EMBL" id="BMCW01000006">
    <property type="protein sequence ID" value="GGG62797.1"/>
    <property type="molecule type" value="Genomic_DNA"/>
</dbReference>
<organism evidence="1 2">
    <name type="scientific">Epilithonimonas arachidiradicis</name>
    <dbReference type="NCBI Taxonomy" id="1617282"/>
    <lineage>
        <taxon>Bacteria</taxon>
        <taxon>Pseudomonadati</taxon>
        <taxon>Bacteroidota</taxon>
        <taxon>Flavobacteriia</taxon>
        <taxon>Flavobacteriales</taxon>
        <taxon>Weeksellaceae</taxon>
        <taxon>Chryseobacterium group</taxon>
        <taxon>Epilithonimonas</taxon>
    </lineage>
</organism>
<accession>A0ABQ1X7X5</accession>